<name>A0A086J171_NEMA1</name>
<feature type="transmembrane region" description="Helical" evidence="1">
    <location>
        <begin position="17"/>
        <end position="36"/>
    </location>
</feature>
<gene>
    <name evidence="2" type="ORF">NESG_01877</name>
</gene>
<feature type="transmembrane region" description="Helical" evidence="1">
    <location>
        <begin position="296"/>
        <end position="316"/>
    </location>
</feature>
<dbReference type="AlphaFoldDB" id="A0A086J171"/>
<keyword evidence="3" id="KW-1185">Reference proteome</keyword>
<sequence length="358" mass="40740">MLILHLLAYATKTKERVQVTTGSILALLSITTLYLFSKIALQEIPCYSDQLIKHAEYSVKCTESKVAPVQEYRDSEYDEYNSILLTGSSSSAELIARVHRTAQEMKNRTKGYDIKIGKCSLADMQKYFLVLEIEESDNTLLYIINQGWQVNSDILSIFCDRLYTAPMTGVAESALVNLTFNRLFLKISEDGLESVLAILHNIHNLYSHSLGVYFYWVVDDRAIFLSSNVLLVITIAVFLIFLEFATMGSFSIQPVQFKTAVHALMAQQLVFMDISEISYFEMFMVYSVLIPLNFPLAILLGSFRIFLFFCTMIGCLRDQDAFLGTFRLLYETGRARTDRKVLSASFTTHRHSEGKQIP</sequence>
<dbReference type="EMBL" id="AKIJ01000004">
    <property type="protein sequence ID" value="KFG25889.1"/>
    <property type="molecule type" value="Genomic_DNA"/>
</dbReference>
<dbReference type="OrthoDB" id="2195208at2759"/>
<evidence type="ECO:0000256" key="1">
    <source>
        <dbReference type="SAM" id="Phobius"/>
    </source>
</evidence>
<keyword evidence="1" id="KW-1133">Transmembrane helix</keyword>
<dbReference type="HOGENOM" id="CLU_774084_0_0_1"/>
<organism evidence="2 3">
    <name type="scientific">Nematocida ausubeli (strain ATCC PRA-371 / ERTm2)</name>
    <name type="common">Nematode killer fungus</name>
    <dbReference type="NCBI Taxonomy" id="1913371"/>
    <lineage>
        <taxon>Eukaryota</taxon>
        <taxon>Fungi</taxon>
        <taxon>Fungi incertae sedis</taxon>
        <taxon>Microsporidia</taxon>
        <taxon>Nematocida</taxon>
    </lineage>
</organism>
<keyword evidence="1" id="KW-0472">Membrane</keyword>
<proteinExistence type="predicted"/>
<keyword evidence="1" id="KW-0812">Transmembrane</keyword>
<accession>A0A086J171</accession>
<evidence type="ECO:0000313" key="2">
    <source>
        <dbReference type="EMBL" id="KFG25889.1"/>
    </source>
</evidence>
<dbReference type="RefSeq" id="XP_052904444.1">
    <property type="nucleotide sequence ID" value="XM_053049494.1"/>
</dbReference>
<dbReference type="GeneID" id="77676850"/>
<dbReference type="Proteomes" id="UP000054524">
    <property type="component" value="Unassembled WGS sequence"/>
</dbReference>
<reference evidence="2 3" key="1">
    <citation type="journal article" date="2014" name="Genome Announc.">
        <title>Genome Sequence of the Microsporidian Species Nematocida sp1 Strain ERTm6 (ATCC PRA-372).</title>
        <authorList>
            <person name="Bakowski M.A."/>
            <person name="Priest M."/>
            <person name="Young S."/>
            <person name="Cuomo C.A."/>
            <person name="Troemel E.R."/>
        </authorList>
    </citation>
    <scope>NUCLEOTIDE SEQUENCE [LARGE SCALE GENOMIC DNA]</scope>
    <source>
        <strain evidence="2 3">ERTm6</strain>
    </source>
</reference>
<comment type="caution">
    <text evidence="2">The sequence shown here is derived from an EMBL/GenBank/DDBJ whole genome shotgun (WGS) entry which is preliminary data.</text>
</comment>
<evidence type="ECO:0000313" key="3">
    <source>
        <dbReference type="Proteomes" id="UP000054524"/>
    </source>
</evidence>
<feature type="transmembrane region" description="Helical" evidence="1">
    <location>
        <begin position="222"/>
        <end position="248"/>
    </location>
</feature>
<protein>
    <submittedName>
        <fullName evidence="2">Uncharacterized protein</fullName>
    </submittedName>
</protein>